<dbReference type="AlphaFoldDB" id="X1A870"/>
<name>X1A870_9ZZZZ</name>
<protein>
    <submittedName>
        <fullName evidence="1">Uncharacterized protein</fullName>
    </submittedName>
</protein>
<evidence type="ECO:0000313" key="1">
    <source>
        <dbReference type="EMBL" id="GAG56396.1"/>
    </source>
</evidence>
<sequence>MSLGSSKLFWAGYLSVMQQGKIMGYRKIKPMMVHIDSLMRECGLFNGDTDLNNGYGCKSKSKYKQEDGVCFAFDCPLAWEAGLEDMKKHDQHLYDEYKNETSDPIDVGSGWVVQF</sequence>
<proteinExistence type="predicted"/>
<accession>X1A870</accession>
<organism evidence="1">
    <name type="scientific">marine sediment metagenome</name>
    <dbReference type="NCBI Taxonomy" id="412755"/>
    <lineage>
        <taxon>unclassified sequences</taxon>
        <taxon>metagenomes</taxon>
        <taxon>ecological metagenomes</taxon>
    </lineage>
</organism>
<reference evidence="1" key="1">
    <citation type="journal article" date="2014" name="Front. Microbiol.">
        <title>High frequency of phylogenetically diverse reductive dehalogenase-homologous genes in deep subseafloor sedimentary metagenomes.</title>
        <authorList>
            <person name="Kawai M."/>
            <person name="Futagami T."/>
            <person name="Toyoda A."/>
            <person name="Takaki Y."/>
            <person name="Nishi S."/>
            <person name="Hori S."/>
            <person name="Arai W."/>
            <person name="Tsubouchi T."/>
            <person name="Morono Y."/>
            <person name="Uchiyama I."/>
            <person name="Ito T."/>
            <person name="Fujiyama A."/>
            <person name="Inagaki F."/>
            <person name="Takami H."/>
        </authorList>
    </citation>
    <scope>NUCLEOTIDE SEQUENCE</scope>
    <source>
        <strain evidence="1">Expedition CK06-06</strain>
    </source>
</reference>
<gene>
    <name evidence="1" type="ORF">S01H4_19432</name>
</gene>
<feature type="non-terminal residue" evidence="1">
    <location>
        <position position="115"/>
    </location>
</feature>
<comment type="caution">
    <text evidence="1">The sequence shown here is derived from an EMBL/GenBank/DDBJ whole genome shotgun (WGS) entry which is preliminary data.</text>
</comment>
<dbReference type="EMBL" id="BART01008666">
    <property type="protein sequence ID" value="GAG56396.1"/>
    <property type="molecule type" value="Genomic_DNA"/>
</dbReference>